<evidence type="ECO:0000256" key="2">
    <source>
        <dbReference type="ARBA" id="ARBA00022643"/>
    </source>
</evidence>
<dbReference type="GO" id="GO:0016705">
    <property type="term" value="F:oxidoreductase activity, acting on paired donors, with incorporation or reduction of molecular oxygen"/>
    <property type="evidence" value="ECO:0007669"/>
    <property type="project" value="InterPro"/>
</dbReference>
<evidence type="ECO:0000256" key="3">
    <source>
        <dbReference type="ARBA" id="ARBA00023002"/>
    </source>
</evidence>
<reference evidence="5 6" key="1">
    <citation type="submission" date="2023-02" db="EMBL/GenBank/DDBJ databases">
        <title>Microbacterium betulae sp. nov., isolated from birch wood.</title>
        <authorList>
            <person name="Pasciak M."/>
            <person name="Pawlik K.J."/>
            <person name="Martynowski D."/>
            <person name="Laczmanski L."/>
            <person name="Ciekot J."/>
            <person name="Szponar B."/>
            <person name="Wojcik-Fatla A."/>
            <person name="Mackiewicz B."/>
            <person name="Farian E."/>
            <person name="Cholewa G."/>
            <person name="Cholewa A."/>
            <person name="Dutkiewicz J."/>
        </authorList>
    </citation>
    <scope>NUCLEOTIDE SEQUENCE [LARGE SCALE GENOMIC DNA]</scope>
    <source>
        <strain evidence="5 6">AB</strain>
    </source>
</reference>
<sequence length="281" mass="29608">MTHPRPLIALVGDLPALLRSGDPGLLSELRRAADVVGAVVVGAGGRPQQLDPVAAATSLTVRAPGLPALVSSDGLRDAPYNAARRFLSLDHLSGARSGVVFRSGDGDAERTAERIRVIRALWNSWPVETLLADRERGVYATTDGIRRIEHDGEHYRVAGALNTPTSRQAEPVSLWHVTSEAELAAAGGLVDLVVVDDAALADAWAGSEAEGRPGLVSAGVEREDAALSLVRVESLPALQDVLDAARPLEPGVLSGTLRARLGLPERRYDLTDKPLAFGGAR</sequence>
<dbReference type="GO" id="GO:0004497">
    <property type="term" value="F:monooxygenase activity"/>
    <property type="evidence" value="ECO:0007669"/>
    <property type="project" value="UniProtKB-KW"/>
</dbReference>
<dbReference type="EMBL" id="CP118157">
    <property type="protein sequence ID" value="WOF23289.1"/>
    <property type="molecule type" value="Genomic_DNA"/>
</dbReference>
<dbReference type="PANTHER" id="PTHR30011">
    <property type="entry name" value="ALKANESULFONATE MONOOXYGENASE-RELATED"/>
    <property type="match status" value="1"/>
</dbReference>
<keyword evidence="4" id="KW-0503">Monooxygenase</keyword>
<accession>A0AA97FJN9</accession>
<organism evidence="5 6">
    <name type="scientific">Microbacterium betulae</name>
    <dbReference type="NCBI Taxonomy" id="2981139"/>
    <lineage>
        <taxon>Bacteria</taxon>
        <taxon>Bacillati</taxon>
        <taxon>Actinomycetota</taxon>
        <taxon>Actinomycetes</taxon>
        <taxon>Micrococcales</taxon>
        <taxon>Microbacteriaceae</taxon>
        <taxon>Microbacterium</taxon>
    </lineage>
</organism>
<keyword evidence="2" id="KW-0288">FMN</keyword>
<proteinExistence type="predicted"/>
<dbReference type="Proteomes" id="UP001305498">
    <property type="component" value="Chromosome"/>
</dbReference>
<evidence type="ECO:0000313" key="5">
    <source>
        <dbReference type="EMBL" id="WOF23289.1"/>
    </source>
</evidence>
<keyword evidence="6" id="KW-1185">Reference proteome</keyword>
<evidence type="ECO:0000313" key="6">
    <source>
        <dbReference type="Proteomes" id="UP001305498"/>
    </source>
</evidence>
<gene>
    <name evidence="5" type="ORF">N8K70_01055</name>
</gene>
<keyword evidence="1" id="KW-0285">Flavoprotein</keyword>
<dbReference type="KEGG" id="mbet:N8K70_01055"/>
<dbReference type="SUPFAM" id="SSF51679">
    <property type="entry name" value="Bacterial luciferase-like"/>
    <property type="match status" value="1"/>
</dbReference>
<dbReference type="InterPro" id="IPR051260">
    <property type="entry name" value="Diverse_substr_monoxygenases"/>
</dbReference>
<dbReference type="RefSeq" id="WP_317139760.1">
    <property type="nucleotide sequence ID" value="NZ_CP118157.1"/>
</dbReference>
<keyword evidence="3" id="KW-0560">Oxidoreductase</keyword>
<name>A0AA97FJN9_9MICO</name>
<protein>
    <submittedName>
        <fullName evidence="5">LLM class flavin-dependent oxidoreductase</fullName>
    </submittedName>
</protein>
<evidence type="ECO:0000256" key="4">
    <source>
        <dbReference type="ARBA" id="ARBA00023033"/>
    </source>
</evidence>
<dbReference type="Gene3D" id="3.20.20.30">
    <property type="entry name" value="Luciferase-like domain"/>
    <property type="match status" value="1"/>
</dbReference>
<dbReference type="AlphaFoldDB" id="A0AA97FJN9"/>
<dbReference type="PANTHER" id="PTHR30011:SF16">
    <property type="entry name" value="C2H2 FINGER DOMAIN TRANSCRIPTION FACTOR (EUROFUNG)-RELATED"/>
    <property type="match status" value="1"/>
</dbReference>
<evidence type="ECO:0000256" key="1">
    <source>
        <dbReference type="ARBA" id="ARBA00022630"/>
    </source>
</evidence>
<dbReference type="InterPro" id="IPR036661">
    <property type="entry name" value="Luciferase-like_sf"/>
</dbReference>